<dbReference type="Gene3D" id="3.40.50.300">
    <property type="entry name" value="P-loop containing nucleotide triphosphate hydrolases"/>
    <property type="match status" value="1"/>
</dbReference>
<evidence type="ECO:0000313" key="2">
    <source>
        <dbReference type="EMBL" id="KZP28332.1"/>
    </source>
</evidence>
<accession>A0A166RJA7</accession>
<name>A0A166RJA7_9AGAM</name>
<dbReference type="Pfam" id="PF13521">
    <property type="entry name" value="AAA_28"/>
    <property type="match status" value="1"/>
</dbReference>
<dbReference type="Proteomes" id="UP000076532">
    <property type="component" value="Unassembled WGS sequence"/>
</dbReference>
<feature type="domain" description="NadR/Ttd14 AAA" evidence="1">
    <location>
        <begin position="10"/>
        <end position="181"/>
    </location>
</feature>
<keyword evidence="3" id="KW-1185">Reference proteome</keyword>
<sequence>MPSSTKIREIFIIGPSSTGKTTLCTALAEELVLMPECWITETARHVMRTHGFTRDDVGKLEMQSAIMHAQIENEKKGRTYVKGMEPSRRLLLSDRSAIDAVVYTVLTSSSEGEAEVRKKLLVESAEFQHALKHYRGANFILLRPVPEWLVDDGVRSLDDQEQCLKAFRKVLSELGIKFEEMGSEMKWLSDRVAFVVANANLPKARL</sequence>
<dbReference type="InterPro" id="IPR038727">
    <property type="entry name" value="NadR/Ttd14_AAA_dom"/>
</dbReference>
<protein>
    <recommendedName>
        <fullName evidence="1">NadR/Ttd14 AAA domain-containing protein</fullName>
    </recommendedName>
</protein>
<dbReference type="SUPFAM" id="SSF52540">
    <property type="entry name" value="P-loop containing nucleoside triphosphate hydrolases"/>
    <property type="match status" value="1"/>
</dbReference>
<dbReference type="AlphaFoldDB" id="A0A166RJA7"/>
<dbReference type="EMBL" id="KV417504">
    <property type="protein sequence ID" value="KZP28332.1"/>
    <property type="molecule type" value="Genomic_DNA"/>
</dbReference>
<organism evidence="2 3">
    <name type="scientific">Athelia psychrophila</name>
    <dbReference type="NCBI Taxonomy" id="1759441"/>
    <lineage>
        <taxon>Eukaryota</taxon>
        <taxon>Fungi</taxon>
        <taxon>Dikarya</taxon>
        <taxon>Basidiomycota</taxon>
        <taxon>Agaricomycotina</taxon>
        <taxon>Agaricomycetes</taxon>
        <taxon>Agaricomycetidae</taxon>
        <taxon>Atheliales</taxon>
        <taxon>Atheliaceae</taxon>
        <taxon>Athelia</taxon>
    </lineage>
</organism>
<evidence type="ECO:0000313" key="3">
    <source>
        <dbReference type="Proteomes" id="UP000076532"/>
    </source>
</evidence>
<gene>
    <name evidence="2" type="ORF">FIBSPDRAFT_1039720</name>
</gene>
<proteinExistence type="predicted"/>
<evidence type="ECO:0000259" key="1">
    <source>
        <dbReference type="Pfam" id="PF13521"/>
    </source>
</evidence>
<reference evidence="2 3" key="1">
    <citation type="journal article" date="2016" name="Mol. Biol. Evol.">
        <title>Comparative Genomics of Early-Diverging Mushroom-Forming Fungi Provides Insights into the Origins of Lignocellulose Decay Capabilities.</title>
        <authorList>
            <person name="Nagy L.G."/>
            <person name="Riley R."/>
            <person name="Tritt A."/>
            <person name="Adam C."/>
            <person name="Daum C."/>
            <person name="Floudas D."/>
            <person name="Sun H."/>
            <person name="Yadav J.S."/>
            <person name="Pangilinan J."/>
            <person name="Larsson K.H."/>
            <person name="Matsuura K."/>
            <person name="Barry K."/>
            <person name="Labutti K."/>
            <person name="Kuo R."/>
            <person name="Ohm R.A."/>
            <person name="Bhattacharya S.S."/>
            <person name="Shirouzu T."/>
            <person name="Yoshinaga Y."/>
            <person name="Martin F.M."/>
            <person name="Grigoriev I.V."/>
            <person name="Hibbett D.S."/>
        </authorList>
    </citation>
    <scope>NUCLEOTIDE SEQUENCE [LARGE SCALE GENOMIC DNA]</scope>
    <source>
        <strain evidence="2 3">CBS 109695</strain>
    </source>
</reference>
<dbReference type="InterPro" id="IPR027417">
    <property type="entry name" value="P-loop_NTPase"/>
</dbReference>
<dbReference type="OrthoDB" id="6118920at2759"/>